<keyword evidence="2" id="KW-0472">Membrane</keyword>
<accession>A0A8R2LX04</accession>
<evidence type="ECO:0000313" key="4">
    <source>
        <dbReference type="EnsemblMetazoa" id="XP_037868547.1"/>
    </source>
</evidence>
<feature type="transmembrane region" description="Helical" evidence="2">
    <location>
        <begin position="1790"/>
        <end position="1810"/>
    </location>
</feature>
<dbReference type="PROSITE" id="PS50042">
    <property type="entry name" value="CNMP_BINDING_3"/>
    <property type="match status" value="3"/>
</dbReference>
<feature type="domain" description="Cyclic nucleotide-binding" evidence="3">
    <location>
        <begin position="1431"/>
        <end position="1518"/>
    </location>
</feature>
<reference evidence="4" key="2">
    <citation type="submission" date="2022-06" db="UniProtKB">
        <authorList>
            <consortium name="EnsemblMetazoa"/>
        </authorList>
    </citation>
    <scope>IDENTIFICATION</scope>
    <source>
        <strain evidence="4">p50T (Dazao)</strain>
    </source>
</reference>
<evidence type="ECO:0000313" key="5">
    <source>
        <dbReference type="Proteomes" id="UP000005204"/>
    </source>
</evidence>
<dbReference type="GO" id="GO:0044877">
    <property type="term" value="F:protein-containing complex binding"/>
    <property type="evidence" value="ECO:0007669"/>
    <property type="project" value="TreeGrafter"/>
</dbReference>
<feature type="transmembrane region" description="Helical" evidence="2">
    <location>
        <begin position="659"/>
        <end position="678"/>
    </location>
</feature>
<feature type="transmembrane region" description="Helical" evidence="2">
    <location>
        <begin position="1158"/>
        <end position="1178"/>
    </location>
</feature>
<feature type="transmembrane region" description="Helical" evidence="2">
    <location>
        <begin position="78"/>
        <end position="98"/>
    </location>
</feature>
<dbReference type="InterPro" id="IPR050866">
    <property type="entry name" value="CNG_cation_channel"/>
</dbReference>
<dbReference type="InterPro" id="IPR018490">
    <property type="entry name" value="cNMP-bd_dom_sf"/>
</dbReference>
<proteinExistence type="predicted"/>
<feature type="transmembrane region" description="Helical" evidence="2">
    <location>
        <begin position="258"/>
        <end position="277"/>
    </location>
</feature>
<dbReference type="GeneID" id="101743360"/>
<dbReference type="EnsemblMetazoa" id="XM_038012619.1">
    <property type="protein sequence ID" value="XP_037868547.1"/>
    <property type="gene ID" value="LOC101743360"/>
</dbReference>
<reference evidence="5" key="1">
    <citation type="journal article" date="2008" name="Insect Biochem. Mol. Biol.">
        <title>The genome of a lepidopteran model insect, the silkworm Bombyx mori.</title>
        <authorList>
            <consortium name="International Silkworm Genome Consortium"/>
        </authorList>
    </citation>
    <scope>NUCLEOTIDE SEQUENCE [LARGE SCALE GENOMIC DNA]</scope>
    <source>
        <strain evidence="5">p50T</strain>
    </source>
</reference>
<keyword evidence="2" id="KW-0812">Transmembrane</keyword>
<feature type="transmembrane region" description="Helical" evidence="2">
    <location>
        <begin position="1314"/>
        <end position="1341"/>
    </location>
</feature>
<keyword evidence="5" id="KW-1185">Reference proteome</keyword>
<dbReference type="Gene3D" id="2.60.120.10">
    <property type="entry name" value="Jelly Rolls"/>
    <property type="match status" value="4"/>
</dbReference>
<sequence length="2047" mass="239953">MNEVAFEKKEDDGEDDENIDSNIEWSNLIFLPFHSGFKLMVLFSVLIKSVLGPIQSVYPIVYCLDVMDQNMCLSFVKYFYWYCCDTIYGVDTFLHIVHRQVTEKAMRREYLPKSAFYLLLDIVSLIPFYRLVEENICPPTAIWPNILAFTEFVVIYRVVDHFSLESTHSFWHIVIGFTLLLASCLNCITCFWLLLTKYGLCKSCSGSNIYYDWRHYIFHKLNETDENYTNYVYSSAYVLSFAINRSFDETKPSTIWEFYMICFLMICGYVFTLFVVLPKLFAEAILTLCRIFTNYPHVQRIVQDTRRRNSSVTANVRVENFYKLIWKKRSGVIYLPEVMAELPRYLRLDICQDLVWPVFYHSPTLRKTTIPFKRWICDFMKLDYKLPGENFFTGPHCYTNIYYIKSGIVQLMSEDDGVTPVLSVTGGTVFGDINFFISPTDRKVVVRCLTYCEVFSVSRYHMIRGMHKFPGDRRIILESAQNRIEHAKALYRCKQDVKGLNRAEVEGISWIKKRWWQISEVISNWKKTFRKERYKYEIPPEETNYHCAKYIGQLVLCRDAQLQTKSIFANVNFPWIFAPNSSFVTIWRKIVILTVSLVLMLYPPHITSLSIPMPFRFFQFWTDLVYTGDICVSLLTSLQNQDNIRESFASVVFARCKTLYFFLDVLSTIWIENLVLLFGMPDLYYLVQFNRLIKIYILFTGELVRWDIRNNPMHIVGYKIIIINFSAVYIMSYVFYMLSTRIPGITFSHFFGKKHCGLDIPKSQCAERIEEKIDIAIAWTFERMFLEYFPRKLIDIYLSMISLYTSFMVYMFCKTLLIAAIYLQFRGIVNYKYFVTNLKKYYKYYNIHPDLLRRLNRYLNCHWKYYHGADVMNPDFLKNEPFDIFWKVQGEVAEKILSQSKAFAGAHPGLIRELAYYAKFLILPKNSAIVLFGVQIKNASWIVKGHIKCEFHSENGELLKTYHKPGQLLSMSSVFLKNVSLRTYIACTDCEILYIKLQDFHKILKRYPTEWTYFKNCIDEFSPGFDKIYQSYLKKHRDYQKKLRERIFHSRMSLIAPITKEPMSSPVTPTIYNVDAWPAPDFQFLEFWMLFRATIVFVSIAAAALQGGSGVLYRWPLILTCAFCDCIAWTDIIIKLSLPYYDEKGILIYDKLKCVKHYLSRGFLLDIIGVLPWFQIAGSLLENETDENDAMLINTMCRFAHLYILFGYFDYLGDKPNINSAFITIVKWQVILVLVMLGGSHFLMSYCVAFTFDANSRFELLDIKRRGTCWMPAFFKLSRNITVEQLHLVYIESLSLVQCGFTRMNFGRFIINRVYIGVGTSLLFLALLHWYVMCYSLALLISNSRGHTMFQNGVRQLERFLEAERVDKNLIYKTVRHFRYWWIRTKGINIHYLTNERIGVVFRQDLSYYFLKRTLVALNSILQGGESLERQLASASTQIYFLPNEMIVREMDLNSSIYVVHRGKVVISQGGKKITTLTKGCIFGQLTDDVSRPIKISASAESHADLLQISNKQFQDFITDEVRDTISNNPQSKDDFIATSKNVTDNPYDTVQYILRGRKSIKLPWMAKPMEAHHSSWYVKWLYLAWVVAPTTSVAMVLILDTLPQNFIGKHIWGLILSDLVYFANFIAEFYTMELQVVQNKCVKRKIGFGVFRTWGFYIDATTLVLPLLTLVSNNWNYQLIRFLRLRQFYYFHNSFCRSFKSKAAPMILKTTIVLLLFHAMTCGWIHVACRGEFPLPIELVPEINVTIDYDEWTIPGIRYGGCARVTKNYKPERFKMPSFVVPKDWHNDYIIALTFILLIHTRTTYDAVIALSPSQVLYKVIINYFIFIIDMWLISVAMGATYTKFRELYQYDYNVGNLITCLQHRGLSPTLLESVKEYTKQLWRRQRGNWLPELAGQAPVCLREDLMEALYMHHLTAPPLFQKLPQYFRRQLVSRLQRIVIFPGKCIVQEGDIHSCIYFIHEGEVEKRYVDKKGESKMLSLLSANGYFGLIPGMFPNVSFSFSYYSRTVVDLVFLKFNDWQDLLEGYPDIKHELYTAATQLKSEVK</sequence>
<dbReference type="PANTHER" id="PTHR45638:SF11">
    <property type="entry name" value="CYCLIC NUCLEOTIDE-GATED CATION CHANNEL SUBUNIT A"/>
    <property type="match status" value="1"/>
</dbReference>
<feature type="transmembrane region" description="Helical" evidence="2">
    <location>
        <begin position="171"/>
        <end position="195"/>
    </location>
</feature>
<dbReference type="InterPro" id="IPR014710">
    <property type="entry name" value="RmlC-like_jellyroll"/>
</dbReference>
<dbReference type="GO" id="GO:0005221">
    <property type="term" value="F:intracellularly cyclic nucleotide-activated monoatomic cation channel activity"/>
    <property type="evidence" value="ECO:0007669"/>
    <property type="project" value="InterPro"/>
</dbReference>
<dbReference type="InterPro" id="IPR000595">
    <property type="entry name" value="cNMP-bd_dom"/>
</dbReference>
<feature type="transmembrane region" description="Helical" evidence="2">
    <location>
        <begin position="1581"/>
        <end position="1600"/>
    </location>
</feature>
<dbReference type="KEGG" id="bmor:101743360"/>
<feature type="transmembrane region" description="Helical" evidence="2">
    <location>
        <begin position="39"/>
        <end position="58"/>
    </location>
</feature>
<dbReference type="Proteomes" id="UP000005204">
    <property type="component" value="Unassembled WGS sequence"/>
</dbReference>
<name>A0A8R2LX04_BOMMO</name>
<keyword evidence="1" id="KW-0407">Ion channel</keyword>
<dbReference type="SUPFAM" id="SSF51206">
    <property type="entry name" value="cAMP-binding domain-like"/>
    <property type="match status" value="4"/>
</dbReference>
<feature type="transmembrane region" description="Helical" evidence="2">
    <location>
        <begin position="1708"/>
        <end position="1728"/>
    </location>
</feature>
<evidence type="ECO:0000256" key="2">
    <source>
        <dbReference type="SAM" id="Phobius"/>
    </source>
</evidence>
<feature type="transmembrane region" description="Helical" evidence="2">
    <location>
        <begin position="796"/>
        <end position="823"/>
    </location>
</feature>
<protein>
    <recommendedName>
        <fullName evidence="3">Cyclic nucleotide-binding domain-containing protein</fullName>
    </recommendedName>
</protein>
<dbReference type="SMART" id="SM00100">
    <property type="entry name" value="cNMP"/>
    <property type="match status" value="4"/>
</dbReference>
<dbReference type="RefSeq" id="XP_037868547.1">
    <property type="nucleotide sequence ID" value="XM_038012619.2"/>
</dbReference>
<dbReference type="Pfam" id="PF00027">
    <property type="entry name" value="cNMP_binding"/>
    <property type="match status" value="2"/>
</dbReference>
<keyword evidence="1" id="KW-0813">Transport</keyword>
<feature type="transmembrane region" description="Helical" evidence="2">
    <location>
        <begin position="1822"/>
        <end position="1843"/>
    </location>
</feature>
<feature type="transmembrane region" description="Helical" evidence="2">
    <location>
        <begin position="1190"/>
        <end position="1209"/>
    </location>
</feature>
<evidence type="ECO:0000256" key="1">
    <source>
        <dbReference type="ARBA" id="ARBA00023286"/>
    </source>
</evidence>
<dbReference type="CDD" id="cd00038">
    <property type="entry name" value="CAP_ED"/>
    <property type="match status" value="3"/>
</dbReference>
<evidence type="ECO:0000259" key="3">
    <source>
        <dbReference type="PROSITE" id="PS50042"/>
    </source>
</evidence>
<feature type="transmembrane region" description="Helical" evidence="2">
    <location>
        <begin position="716"/>
        <end position="738"/>
    </location>
</feature>
<keyword evidence="1" id="KW-0406">Ion transport</keyword>
<feature type="domain" description="Cyclic nucleotide-binding" evidence="3">
    <location>
        <begin position="384"/>
        <end position="483"/>
    </location>
</feature>
<keyword evidence="1" id="KW-1071">Ligand-gated ion channel</keyword>
<organism evidence="4 5">
    <name type="scientific">Bombyx mori</name>
    <name type="common">Silk moth</name>
    <dbReference type="NCBI Taxonomy" id="7091"/>
    <lineage>
        <taxon>Eukaryota</taxon>
        <taxon>Metazoa</taxon>
        <taxon>Ecdysozoa</taxon>
        <taxon>Arthropoda</taxon>
        <taxon>Hexapoda</taxon>
        <taxon>Insecta</taxon>
        <taxon>Pterygota</taxon>
        <taxon>Neoptera</taxon>
        <taxon>Endopterygota</taxon>
        <taxon>Lepidoptera</taxon>
        <taxon>Glossata</taxon>
        <taxon>Ditrysia</taxon>
        <taxon>Bombycoidea</taxon>
        <taxon>Bombycidae</taxon>
        <taxon>Bombycinae</taxon>
        <taxon>Bombyx</taxon>
    </lineage>
</organism>
<feature type="transmembrane region" description="Helical" evidence="2">
    <location>
        <begin position="1117"/>
        <end position="1138"/>
    </location>
</feature>
<feature type="transmembrane region" description="Helical" evidence="2">
    <location>
        <begin position="1230"/>
        <end position="1252"/>
    </location>
</feature>
<feature type="transmembrane region" description="Helical" evidence="2">
    <location>
        <begin position="110"/>
        <end position="129"/>
    </location>
</feature>
<feature type="transmembrane region" description="Helical" evidence="2">
    <location>
        <begin position="1087"/>
        <end position="1105"/>
    </location>
</feature>
<feature type="domain" description="Cyclic nucleotide-binding" evidence="3">
    <location>
        <begin position="1921"/>
        <end position="2042"/>
    </location>
</feature>
<keyword evidence="2" id="KW-1133">Transmembrane helix</keyword>
<dbReference type="PANTHER" id="PTHR45638">
    <property type="entry name" value="CYCLIC NUCLEOTIDE-GATED CATION CHANNEL SUBUNIT A"/>
    <property type="match status" value="1"/>
</dbReference>